<keyword evidence="5 7" id="KW-0456">Lyase</keyword>
<dbReference type="FunFam" id="1.10.275.10:FF:000001">
    <property type="entry name" value="Fumarate hydratase, mitochondrial"/>
    <property type="match status" value="1"/>
</dbReference>
<reference evidence="10 11" key="1">
    <citation type="submission" date="2019-07" db="EMBL/GenBank/DDBJ databases">
        <authorList>
            <person name="Park Y.J."/>
            <person name="Jeong S.E."/>
            <person name="Jung H.S."/>
        </authorList>
    </citation>
    <scope>NUCLEOTIDE SEQUENCE [LARGE SCALE GENOMIC DNA]</scope>
    <source>
        <strain evidence="11">P16(2019)</strain>
    </source>
</reference>
<protein>
    <recommendedName>
        <fullName evidence="4 6">Aspartate ammonia-lyase</fullName>
        <shortName evidence="7">Aspartase</shortName>
        <ecNumber evidence="3 6">4.3.1.1</ecNumber>
    </recommendedName>
</protein>
<dbReference type="FunFam" id="1.20.200.10:FF:000001">
    <property type="entry name" value="Fumarate hydratase, mitochondrial"/>
    <property type="match status" value="1"/>
</dbReference>
<dbReference type="InterPro" id="IPR000362">
    <property type="entry name" value="Fumarate_lyase_fam"/>
</dbReference>
<dbReference type="InterPro" id="IPR024083">
    <property type="entry name" value="Fumarase/histidase_N"/>
</dbReference>
<dbReference type="Gene3D" id="1.10.275.10">
    <property type="entry name" value="Fumarase/aspartase (N-terminal domain)"/>
    <property type="match status" value="1"/>
</dbReference>
<dbReference type="GO" id="GO:0006531">
    <property type="term" value="P:aspartate metabolic process"/>
    <property type="evidence" value="ECO:0007669"/>
    <property type="project" value="InterPro"/>
</dbReference>
<dbReference type="Proteomes" id="UP000318521">
    <property type="component" value="Unassembled WGS sequence"/>
</dbReference>
<dbReference type="InterPro" id="IPR022761">
    <property type="entry name" value="Fumarate_lyase_N"/>
</dbReference>
<evidence type="ECO:0000256" key="2">
    <source>
        <dbReference type="ARBA" id="ARBA00005596"/>
    </source>
</evidence>
<dbReference type="InterPro" id="IPR051546">
    <property type="entry name" value="Aspartate_Ammonia-Lyase"/>
</dbReference>
<dbReference type="PANTHER" id="PTHR42696">
    <property type="entry name" value="ASPARTATE AMMONIA-LYASE"/>
    <property type="match status" value="1"/>
</dbReference>
<evidence type="ECO:0000256" key="1">
    <source>
        <dbReference type="ARBA" id="ARBA00001494"/>
    </source>
</evidence>
<dbReference type="InterPro" id="IPR008948">
    <property type="entry name" value="L-Aspartase-like"/>
</dbReference>
<evidence type="ECO:0000256" key="3">
    <source>
        <dbReference type="ARBA" id="ARBA00012992"/>
    </source>
</evidence>
<evidence type="ECO:0000256" key="6">
    <source>
        <dbReference type="NCBIfam" id="TIGR00839"/>
    </source>
</evidence>
<dbReference type="InterPro" id="IPR004708">
    <property type="entry name" value="ApsA"/>
</dbReference>
<evidence type="ECO:0000256" key="7">
    <source>
        <dbReference type="RuleBase" id="RU362017"/>
    </source>
</evidence>
<comment type="caution">
    <text evidence="10">The sequence shown here is derived from an EMBL/GenBank/DDBJ whole genome shotgun (WGS) entry which is preliminary data.</text>
</comment>
<dbReference type="SUPFAM" id="SSF48557">
    <property type="entry name" value="L-aspartase-like"/>
    <property type="match status" value="1"/>
</dbReference>
<dbReference type="NCBIfam" id="NF008909">
    <property type="entry name" value="PRK12273.1"/>
    <property type="match status" value="1"/>
</dbReference>
<dbReference type="GO" id="GO:0005829">
    <property type="term" value="C:cytosol"/>
    <property type="evidence" value="ECO:0007669"/>
    <property type="project" value="TreeGrafter"/>
</dbReference>
<dbReference type="PRINTS" id="PR00149">
    <property type="entry name" value="FUMRATELYASE"/>
</dbReference>
<gene>
    <name evidence="10" type="primary">aspA</name>
    <name evidence="10" type="ORF">FN960_10145</name>
</gene>
<evidence type="ECO:0000256" key="5">
    <source>
        <dbReference type="ARBA" id="ARBA00023239"/>
    </source>
</evidence>
<name>A0A553ZZ79_9BACI</name>
<evidence type="ECO:0000256" key="4">
    <source>
        <dbReference type="ARBA" id="ARBA00016146"/>
    </source>
</evidence>
<dbReference type="PROSITE" id="PS00163">
    <property type="entry name" value="FUMARATE_LYASES"/>
    <property type="match status" value="1"/>
</dbReference>
<dbReference type="InterPro" id="IPR020557">
    <property type="entry name" value="Fumarate_lyase_CS"/>
</dbReference>
<evidence type="ECO:0000313" key="10">
    <source>
        <dbReference type="EMBL" id="TSB46706.1"/>
    </source>
</evidence>
<keyword evidence="11" id="KW-1185">Reference proteome</keyword>
<dbReference type="Pfam" id="PF10415">
    <property type="entry name" value="FumaraseC_C"/>
    <property type="match status" value="1"/>
</dbReference>
<feature type="domain" description="Fumarate lyase N-terminal" evidence="8">
    <location>
        <begin position="11"/>
        <end position="340"/>
    </location>
</feature>
<dbReference type="GO" id="GO:0006099">
    <property type="term" value="P:tricarboxylic acid cycle"/>
    <property type="evidence" value="ECO:0007669"/>
    <property type="project" value="InterPro"/>
</dbReference>
<dbReference type="OrthoDB" id="9802809at2"/>
<dbReference type="InterPro" id="IPR018951">
    <property type="entry name" value="Fumarase_C_C"/>
</dbReference>
<proteinExistence type="inferred from homology"/>
<comment type="catalytic activity">
    <reaction evidence="1 7">
        <text>L-aspartate = fumarate + NH4(+)</text>
        <dbReference type="Rhea" id="RHEA:16601"/>
        <dbReference type="ChEBI" id="CHEBI:28938"/>
        <dbReference type="ChEBI" id="CHEBI:29806"/>
        <dbReference type="ChEBI" id="CHEBI:29991"/>
        <dbReference type="EC" id="4.3.1.1"/>
    </reaction>
</comment>
<dbReference type="FunFam" id="1.10.40.30:FF:000002">
    <property type="entry name" value="Fumarate hydratase class II"/>
    <property type="match status" value="1"/>
</dbReference>
<dbReference type="NCBIfam" id="TIGR00839">
    <property type="entry name" value="aspA"/>
    <property type="match status" value="1"/>
</dbReference>
<dbReference type="Pfam" id="PF00206">
    <property type="entry name" value="Lyase_1"/>
    <property type="match status" value="1"/>
</dbReference>
<dbReference type="GO" id="GO:0008797">
    <property type="term" value="F:aspartate ammonia-lyase activity"/>
    <property type="evidence" value="ECO:0007669"/>
    <property type="project" value="UniProtKB-UniRule"/>
</dbReference>
<evidence type="ECO:0000259" key="8">
    <source>
        <dbReference type="Pfam" id="PF00206"/>
    </source>
</evidence>
<organism evidence="10 11">
    <name type="scientific">Alkalicoccobacillus porphyridii</name>
    <dbReference type="NCBI Taxonomy" id="2597270"/>
    <lineage>
        <taxon>Bacteria</taxon>
        <taxon>Bacillati</taxon>
        <taxon>Bacillota</taxon>
        <taxon>Bacilli</taxon>
        <taxon>Bacillales</taxon>
        <taxon>Bacillaceae</taxon>
        <taxon>Alkalicoccobacillus</taxon>
    </lineage>
</organism>
<evidence type="ECO:0000259" key="9">
    <source>
        <dbReference type="Pfam" id="PF10415"/>
    </source>
</evidence>
<dbReference type="PANTHER" id="PTHR42696:SF2">
    <property type="entry name" value="ASPARTATE AMMONIA-LYASE"/>
    <property type="match status" value="1"/>
</dbReference>
<dbReference type="Gene3D" id="1.10.40.30">
    <property type="entry name" value="Fumarase/aspartase (C-terminal domain)"/>
    <property type="match status" value="1"/>
</dbReference>
<dbReference type="AlphaFoldDB" id="A0A553ZZ79"/>
<dbReference type="RefSeq" id="WP_143848601.1">
    <property type="nucleotide sequence ID" value="NZ_VLXZ01000005.1"/>
</dbReference>
<sequence length="470" mass="51455">MEYRIERDLLGEKEVPKDAYYGIQTMRARENFPITGYPPHPELIRAFGYVKKAAAMANRDVGVLQTNIADAIIQAADEIINGQWVDQFVVDAIQGGAGTSFNMNANEVIANRAIELLGGEKGEYIRVSPNSHVNMAQSTNDAFPTAIHIACLQLAGQLEESLSQLIQAMEVKEKQFDSVLKMGRTHLQDAVPIRLGQEFGAYKRALMRDLGRVKRSVGHLYEVNMGATAVGTGLNALPEYIDKVSDYLADITGHPFQKAENLVDATQNTDAYTEVSSALKILAINLSKMANDIRLMSSGPRTGFNEINLPPRQPGSSIMPGKVNPVMCEVINQLSFQVIGNDHTISLASEAGQLELNVMEPVLVFNLLQSFSILHNGMTVFREYAIEGITANVERCLGLVEGSVGIVTAINPHVGYEVATRIAKEAIQTGRPVREICLERGILSEEELNEILNPKEMTNPGIAGSRFISM</sequence>
<dbReference type="EC" id="4.3.1.1" evidence="3 6"/>
<dbReference type="CDD" id="cd01357">
    <property type="entry name" value="Aspartase"/>
    <property type="match status" value="1"/>
</dbReference>
<feature type="domain" description="Fumarase C C-terminal" evidence="9">
    <location>
        <begin position="406"/>
        <end position="459"/>
    </location>
</feature>
<dbReference type="Gene3D" id="1.20.200.10">
    <property type="entry name" value="Fumarase/aspartase (Central domain)"/>
    <property type="match status" value="1"/>
</dbReference>
<dbReference type="EMBL" id="VLXZ01000005">
    <property type="protein sequence ID" value="TSB46706.1"/>
    <property type="molecule type" value="Genomic_DNA"/>
</dbReference>
<comment type="similarity">
    <text evidence="2 7">Belongs to the class-II fumarase/aspartase family. Aspartase subfamily.</text>
</comment>
<accession>A0A553ZZ79</accession>
<evidence type="ECO:0000313" key="11">
    <source>
        <dbReference type="Proteomes" id="UP000318521"/>
    </source>
</evidence>